<dbReference type="SUPFAM" id="SSF56300">
    <property type="entry name" value="Metallo-dependent phosphatases"/>
    <property type="match status" value="1"/>
</dbReference>
<feature type="domain" description="Calcineurin-like phosphoesterase" evidence="2">
    <location>
        <begin position="26"/>
        <end position="127"/>
    </location>
</feature>
<reference evidence="3 4" key="2">
    <citation type="submission" date="2019-02" db="EMBL/GenBank/DDBJ databases">
        <title>'Lichenibacterium ramalinii' gen. nov. sp. nov., 'Lichenibacterium minor' gen. nov. sp. nov.</title>
        <authorList>
            <person name="Pankratov T."/>
        </authorList>
    </citation>
    <scope>NUCLEOTIDE SEQUENCE [LARGE SCALE GENOMIC DNA]</scope>
    <source>
        <strain evidence="3 4">RmlP001</strain>
    </source>
</reference>
<dbReference type="Pfam" id="PF12850">
    <property type="entry name" value="Metallophos_2"/>
    <property type="match status" value="1"/>
</dbReference>
<name>A0A4V1RI11_9HYPH</name>
<evidence type="ECO:0000259" key="2">
    <source>
        <dbReference type="Pfam" id="PF12850"/>
    </source>
</evidence>
<proteinExistence type="inferred from homology"/>
<protein>
    <submittedName>
        <fullName evidence="3">Metallophosphoesterase</fullName>
    </submittedName>
</protein>
<dbReference type="Proteomes" id="UP000289411">
    <property type="component" value="Unassembled WGS sequence"/>
</dbReference>
<organism evidence="3 4">
    <name type="scientific">Lichenibacterium ramalinae</name>
    <dbReference type="NCBI Taxonomy" id="2316527"/>
    <lineage>
        <taxon>Bacteria</taxon>
        <taxon>Pseudomonadati</taxon>
        <taxon>Pseudomonadota</taxon>
        <taxon>Alphaproteobacteria</taxon>
        <taxon>Hyphomicrobiales</taxon>
        <taxon>Lichenihabitantaceae</taxon>
        <taxon>Lichenibacterium</taxon>
    </lineage>
</organism>
<gene>
    <name evidence="3" type="ORF">D3272_23575</name>
</gene>
<accession>A0A4V1RI11</accession>
<dbReference type="EMBL" id="QYBC01000026">
    <property type="protein sequence ID" value="RYB01927.1"/>
    <property type="molecule type" value="Genomic_DNA"/>
</dbReference>
<evidence type="ECO:0000256" key="1">
    <source>
        <dbReference type="ARBA" id="ARBA00008950"/>
    </source>
</evidence>
<sequence length="172" mass="18563">MCDRPFADVAAMDEGLISIWNSVVGRKDTVWHLGDFALGPKGTAERVFRRLNGSKHLIVGNHDGDDVKRCAWASVHDMASQRVDGVKLVLCHYPMLSWPGSSYNGQHHVSGQPATVTSIMCHGHVHGTPSNSRLPHQDAFRIDVGVDMQSMAPVAAEAVVAGVRATMRAGSL</sequence>
<dbReference type="InterPro" id="IPR029052">
    <property type="entry name" value="Metallo-depent_PP-like"/>
</dbReference>
<evidence type="ECO:0000313" key="3">
    <source>
        <dbReference type="EMBL" id="RYB01927.1"/>
    </source>
</evidence>
<dbReference type="AlphaFoldDB" id="A0A4V1RI11"/>
<evidence type="ECO:0000313" key="4">
    <source>
        <dbReference type="Proteomes" id="UP000289411"/>
    </source>
</evidence>
<comment type="caution">
    <text evidence="3">The sequence shown here is derived from an EMBL/GenBank/DDBJ whole genome shotgun (WGS) entry which is preliminary data.</text>
</comment>
<dbReference type="Gene3D" id="3.60.21.10">
    <property type="match status" value="1"/>
</dbReference>
<reference evidence="3 4" key="1">
    <citation type="submission" date="2018-09" db="EMBL/GenBank/DDBJ databases">
        <authorList>
            <person name="Grouzdev D.S."/>
            <person name="Krutkina M.S."/>
        </authorList>
    </citation>
    <scope>NUCLEOTIDE SEQUENCE [LARGE SCALE GENOMIC DNA]</scope>
    <source>
        <strain evidence="3 4">RmlP001</strain>
    </source>
</reference>
<comment type="similarity">
    <text evidence="1">Belongs to the metallophosphoesterase superfamily. YfcE family.</text>
</comment>
<keyword evidence="4" id="KW-1185">Reference proteome</keyword>
<dbReference type="OrthoDB" id="5380073at2"/>
<dbReference type="InterPro" id="IPR024654">
    <property type="entry name" value="Calcineurin-like_PHP_lpxH"/>
</dbReference>